<dbReference type="PROSITE" id="PS50262">
    <property type="entry name" value="G_PROTEIN_RECEP_F1_2"/>
    <property type="match status" value="1"/>
</dbReference>
<keyword evidence="9 15" id="KW-0472">Membrane</keyword>
<sequence>MILTSEMSPNYSDSTTLGSATTWNTPTSNIEGLTIGSTVAALKHTTTSFIEAITLGTTLNDTLDTSVATTELFTVREANDTDPDALFIHPHWRQFDIEGIPAIWHYAVGIFITIVGITGMTGNFLVIYMFSSVKALRTPQNMLLINLAISDFTFSAVNGFPLLTISSFNQRWMWGNATCKFYAFIGAVFGFMSIDTLAVISYQRYKVIKRPMEAVVKMTHKRTAVWILAIWIWAVGWSLPPFFGWGDYIPEGFQTSCTFDYLTLNINNITFNLTMYMIHFVLPVGFITYNYVGIVRAVLKQKRILKDQASKMKAKMTSADKRFSTEISLARTCSILCVLYLLSWGPYATVALAALLNYQTYVTPFVSELPVMFAKASACYDPIVYALSHPRFRTELYRKFPCLCSCLRPPPGFGSTANSHGRTDSRHGSQMSQSSVTETSVDHVPMPNKNKLKRSVKKVQNSIRQQKQTLAAKTDGGKDNAAYVADEEANSKKKSGENELKTISGAVEETEAGASEKNNQAVDATTEL</sequence>
<feature type="transmembrane region" description="Helical" evidence="15">
    <location>
        <begin position="223"/>
        <end position="243"/>
    </location>
</feature>
<keyword evidence="7 15" id="KW-0157">Chromophore</keyword>
<dbReference type="InterPro" id="IPR001760">
    <property type="entry name" value="Opsin"/>
</dbReference>
<evidence type="ECO:0000256" key="14">
    <source>
        <dbReference type="ARBA" id="ARBA00023288"/>
    </source>
</evidence>
<feature type="transmembrane region" description="Helical" evidence="15">
    <location>
        <begin position="181"/>
        <end position="202"/>
    </location>
</feature>
<evidence type="ECO:0000256" key="15">
    <source>
        <dbReference type="RuleBase" id="RU004951"/>
    </source>
</evidence>
<evidence type="ECO:0000256" key="16">
    <source>
        <dbReference type="SAM" id="MobiDB-lite"/>
    </source>
</evidence>
<keyword evidence="11" id="KW-1015">Disulfide bond</keyword>
<dbReference type="Pfam" id="PF00001">
    <property type="entry name" value="7tm_1"/>
    <property type="match status" value="1"/>
</dbReference>
<comment type="similarity">
    <text evidence="15">Belongs to the G-protein coupled receptor 1 family. Opsin subfamily.</text>
</comment>
<dbReference type="SUPFAM" id="SSF81321">
    <property type="entry name" value="Family A G protein-coupled receptor-like"/>
    <property type="match status" value="1"/>
</dbReference>
<feature type="compositionally biased region" description="Polar residues" evidence="16">
    <location>
        <begin position="458"/>
        <end position="471"/>
    </location>
</feature>
<keyword evidence="2 15" id="KW-0600">Photoreceptor protein</keyword>
<feature type="compositionally biased region" description="Basic and acidic residues" evidence="16">
    <location>
        <begin position="489"/>
        <end position="500"/>
    </location>
</feature>
<evidence type="ECO:0000256" key="4">
    <source>
        <dbReference type="ARBA" id="ARBA00022692"/>
    </source>
</evidence>
<dbReference type="GO" id="GO:0016020">
    <property type="term" value="C:membrane"/>
    <property type="evidence" value="ECO:0007669"/>
    <property type="project" value="UniProtKB-SubCell"/>
</dbReference>
<organism evidence="17 18">
    <name type="scientific">Owenia fusiformis</name>
    <name type="common">Polychaete worm</name>
    <dbReference type="NCBI Taxonomy" id="6347"/>
    <lineage>
        <taxon>Eukaryota</taxon>
        <taxon>Metazoa</taxon>
        <taxon>Spiralia</taxon>
        <taxon>Lophotrochozoa</taxon>
        <taxon>Annelida</taxon>
        <taxon>Polychaeta</taxon>
        <taxon>Sedentaria</taxon>
        <taxon>Canalipalpata</taxon>
        <taxon>Sabellida</taxon>
        <taxon>Oweniida</taxon>
        <taxon>Oweniidae</taxon>
        <taxon>Owenia</taxon>
    </lineage>
</organism>
<dbReference type="AlphaFoldDB" id="A0A8J1TU55"/>
<dbReference type="OrthoDB" id="9996086at2759"/>
<feature type="region of interest" description="Disordered" evidence="16">
    <location>
        <begin position="415"/>
        <end position="528"/>
    </location>
</feature>
<evidence type="ECO:0000256" key="3">
    <source>
        <dbReference type="ARBA" id="ARBA00022606"/>
    </source>
</evidence>
<evidence type="ECO:0000256" key="9">
    <source>
        <dbReference type="ARBA" id="ARBA00023136"/>
    </source>
</evidence>
<feature type="compositionally biased region" description="Polar residues" evidence="16">
    <location>
        <begin position="428"/>
        <end position="439"/>
    </location>
</feature>
<feature type="compositionally biased region" description="Polar residues" evidence="16">
    <location>
        <begin position="516"/>
        <end position="528"/>
    </location>
</feature>
<keyword evidence="5 15" id="KW-0681">Retinal protein</keyword>
<dbReference type="Proteomes" id="UP000749559">
    <property type="component" value="Unassembled WGS sequence"/>
</dbReference>
<dbReference type="GO" id="GO:0007601">
    <property type="term" value="P:visual perception"/>
    <property type="evidence" value="ECO:0007669"/>
    <property type="project" value="InterPro"/>
</dbReference>
<keyword evidence="10" id="KW-0564">Palmitate</keyword>
<feature type="transmembrane region" description="Helical" evidence="15">
    <location>
        <begin position="276"/>
        <end position="299"/>
    </location>
</feature>
<keyword evidence="14" id="KW-0449">Lipoprotein</keyword>
<evidence type="ECO:0000256" key="1">
    <source>
        <dbReference type="ARBA" id="ARBA00004141"/>
    </source>
</evidence>
<proteinExistence type="inferred from homology"/>
<name>A0A8J1TU55_OWEFU</name>
<feature type="transmembrane region" description="Helical" evidence="15">
    <location>
        <begin position="103"/>
        <end position="130"/>
    </location>
</feature>
<feature type="transmembrane region" description="Helical" evidence="15">
    <location>
        <begin position="142"/>
        <end position="161"/>
    </location>
</feature>
<dbReference type="InterPro" id="IPR050125">
    <property type="entry name" value="GPCR_opsins"/>
</dbReference>
<dbReference type="FunFam" id="1.20.1070.10:FF:000044">
    <property type="entry name" value="Opsin, ultraviolet-sensitive"/>
    <property type="match status" value="1"/>
</dbReference>
<reference evidence="17" key="1">
    <citation type="submission" date="2022-03" db="EMBL/GenBank/DDBJ databases">
        <authorList>
            <person name="Martin C."/>
        </authorList>
    </citation>
    <scope>NUCLEOTIDE SEQUENCE</scope>
</reference>
<dbReference type="PROSITE" id="PS00238">
    <property type="entry name" value="OPSIN"/>
    <property type="match status" value="1"/>
</dbReference>
<evidence type="ECO:0000256" key="13">
    <source>
        <dbReference type="ARBA" id="ARBA00023224"/>
    </source>
</evidence>
<keyword evidence="6 15" id="KW-1133">Transmembrane helix</keyword>
<evidence type="ECO:0000256" key="6">
    <source>
        <dbReference type="ARBA" id="ARBA00022989"/>
    </source>
</evidence>
<evidence type="ECO:0000313" key="18">
    <source>
        <dbReference type="Proteomes" id="UP000749559"/>
    </source>
</evidence>
<evidence type="ECO:0000256" key="2">
    <source>
        <dbReference type="ARBA" id="ARBA00022543"/>
    </source>
</evidence>
<dbReference type="Gene3D" id="1.20.1070.10">
    <property type="entry name" value="Rhodopsin 7-helix transmembrane proteins"/>
    <property type="match status" value="1"/>
</dbReference>
<keyword evidence="13 15" id="KW-0807">Transducer</keyword>
<comment type="caution">
    <text evidence="15">Lacks conserved residue(s) required for the propagation of feature annotation.</text>
</comment>
<gene>
    <name evidence="17" type="ORF">OFUS_LOCUS6191</name>
</gene>
<keyword evidence="4 15" id="KW-0812">Transmembrane</keyword>
<dbReference type="InterPro" id="IPR017452">
    <property type="entry name" value="GPCR_Rhodpsn_7TM"/>
</dbReference>
<dbReference type="InterPro" id="IPR027430">
    <property type="entry name" value="Retinal_BS"/>
</dbReference>
<dbReference type="PRINTS" id="PR00238">
    <property type="entry name" value="OPSIN"/>
</dbReference>
<evidence type="ECO:0000256" key="12">
    <source>
        <dbReference type="ARBA" id="ARBA00023170"/>
    </source>
</evidence>
<comment type="subcellular location">
    <subcellularLocation>
        <location evidence="1 15">Membrane</location>
        <topology evidence="1 15">Multi-pass membrane protein</topology>
    </subcellularLocation>
</comment>
<keyword evidence="8 15" id="KW-0297">G-protein coupled receptor</keyword>
<evidence type="ECO:0000256" key="7">
    <source>
        <dbReference type="ARBA" id="ARBA00022991"/>
    </source>
</evidence>
<keyword evidence="18" id="KW-1185">Reference proteome</keyword>
<accession>A0A8J1TU55</accession>
<evidence type="ECO:0000256" key="10">
    <source>
        <dbReference type="ARBA" id="ARBA00023139"/>
    </source>
</evidence>
<evidence type="ECO:0000256" key="5">
    <source>
        <dbReference type="ARBA" id="ARBA00022925"/>
    </source>
</evidence>
<evidence type="ECO:0000313" key="17">
    <source>
        <dbReference type="EMBL" id="CAH1779377.1"/>
    </source>
</evidence>
<evidence type="ECO:0000256" key="11">
    <source>
        <dbReference type="ARBA" id="ARBA00023157"/>
    </source>
</evidence>
<dbReference type="PRINTS" id="PR00237">
    <property type="entry name" value="GPCRRHODOPSN"/>
</dbReference>
<protein>
    <submittedName>
        <fullName evidence="17">Uncharacterized protein</fullName>
    </submittedName>
</protein>
<comment type="caution">
    <text evidence="17">The sequence shown here is derived from an EMBL/GenBank/DDBJ whole genome shotgun (WGS) entry which is preliminary data.</text>
</comment>
<evidence type="ECO:0000256" key="8">
    <source>
        <dbReference type="ARBA" id="ARBA00023040"/>
    </source>
</evidence>
<keyword evidence="12 15" id="KW-0675">Receptor</keyword>
<dbReference type="InterPro" id="IPR000276">
    <property type="entry name" value="GPCR_Rhodpsn"/>
</dbReference>
<dbReference type="GO" id="GO:0009881">
    <property type="term" value="F:photoreceptor activity"/>
    <property type="evidence" value="ECO:0007669"/>
    <property type="project" value="UniProtKB-KW"/>
</dbReference>
<dbReference type="PANTHER" id="PTHR24240">
    <property type="entry name" value="OPSIN"/>
    <property type="match status" value="1"/>
</dbReference>
<feature type="transmembrane region" description="Helical" evidence="15">
    <location>
        <begin position="332"/>
        <end position="356"/>
    </location>
</feature>
<dbReference type="EMBL" id="CAIIXF020000003">
    <property type="protein sequence ID" value="CAH1779377.1"/>
    <property type="molecule type" value="Genomic_DNA"/>
</dbReference>
<keyword evidence="3 15" id="KW-0716">Sensory transduction</keyword>
<dbReference type="GO" id="GO:0007602">
    <property type="term" value="P:phototransduction"/>
    <property type="evidence" value="ECO:0007669"/>
    <property type="project" value="UniProtKB-KW"/>
</dbReference>
<dbReference type="GO" id="GO:0004930">
    <property type="term" value="F:G protein-coupled receptor activity"/>
    <property type="evidence" value="ECO:0007669"/>
    <property type="project" value="UniProtKB-KW"/>
</dbReference>